<organism evidence="3">
    <name type="scientific">Noctiluca scintillans</name>
    <name type="common">Sea sparkle</name>
    <name type="synonym">Red tide dinoflagellate</name>
    <dbReference type="NCBI Taxonomy" id="2966"/>
    <lineage>
        <taxon>Eukaryota</taxon>
        <taxon>Sar</taxon>
        <taxon>Alveolata</taxon>
        <taxon>Dinophyceae</taxon>
        <taxon>Noctilucales</taxon>
        <taxon>Noctilucaceae</taxon>
        <taxon>Noctiluca</taxon>
    </lineage>
</organism>
<dbReference type="AlphaFoldDB" id="A0A7S1FAD4"/>
<feature type="compositionally biased region" description="Polar residues" evidence="2">
    <location>
        <begin position="393"/>
        <end position="420"/>
    </location>
</feature>
<sequence length="470" mass="51809">MASRIVRGCRSLPQTPHAASEWSGLGWNPDSDEDACEQKLNLSGAEHCYSLVENMVKDHVRLMDTRLAEVDRQIQLARADAETRFSEADARLTRLILAEVQERTTACNEARKDQEHLSESVEAQIADLQRSLAENIQRWLLWQEEGRSAIHQSQTEISEQGSRLEAVTKDCDGTVQRTKTMQALLEEMAVVISRLEVAKRDCEATEAAIMPLQSTAAVERRIDSLEQMITKIRCSTSDHDARMAVFEKGARLIWLDPLRPDEFAIAHGDKAAKDQGIFPLSDRSSDTALRQTRKLVMGSGTAKEDSVRRSGQRLALDPRLDTSPPPPGSVELSCESDLTQRGSESPPSLPPSYRSYQVVKQVSSRPAKTPTKSQSLSRTSSRKRDGEGAQRRASASPTPSPQQQTYSSTAFSAPRVTSTSPEREGGRTAVSTSQARSQRRRGVSTDRFAVRALGSRGGSPAPGRIEPTFV</sequence>
<name>A0A7S1FAD4_NOCSC</name>
<feature type="coiled-coil region" evidence="1">
    <location>
        <begin position="111"/>
        <end position="138"/>
    </location>
</feature>
<feature type="compositionally biased region" description="Polar residues" evidence="2">
    <location>
        <begin position="354"/>
        <end position="379"/>
    </location>
</feature>
<evidence type="ECO:0000256" key="2">
    <source>
        <dbReference type="SAM" id="MobiDB-lite"/>
    </source>
</evidence>
<accession>A0A7S1FAD4</accession>
<reference evidence="3" key="1">
    <citation type="submission" date="2021-01" db="EMBL/GenBank/DDBJ databases">
        <authorList>
            <person name="Corre E."/>
            <person name="Pelletier E."/>
            <person name="Niang G."/>
            <person name="Scheremetjew M."/>
            <person name="Finn R."/>
            <person name="Kale V."/>
            <person name="Holt S."/>
            <person name="Cochrane G."/>
            <person name="Meng A."/>
            <person name="Brown T."/>
            <person name="Cohen L."/>
        </authorList>
    </citation>
    <scope>NUCLEOTIDE SEQUENCE</scope>
</reference>
<evidence type="ECO:0000313" key="3">
    <source>
        <dbReference type="EMBL" id="CAD8853468.1"/>
    </source>
</evidence>
<proteinExistence type="predicted"/>
<evidence type="ECO:0000256" key="1">
    <source>
        <dbReference type="SAM" id="Coils"/>
    </source>
</evidence>
<keyword evidence="1" id="KW-0175">Coiled coil</keyword>
<gene>
    <name evidence="3" type="ORF">NSCI0253_LOCUS27819</name>
</gene>
<feature type="region of interest" description="Disordered" evidence="2">
    <location>
        <begin position="296"/>
        <end position="470"/>
    </location>
</feature>
<dbReference type="EMBL" id="HBFQ01039265">
    <property type="protein sequence ID" value="CAD8853468.1"/>
    <property type="molecule type" value="Transcribed_RNA"/>
</dbReference>
<protein>
    <submittedName>
        <fullName evidence="3">Uncharacterized protein</fullName>
    </submittedName>
</protein>